<keyword evidence="3" id="KW-1185">Reference proteome</keyword>
<dbReference type="AlphaFoldDB" id="A0A1I0EC41"/>
<evidence type="ECO:0000313" key="3">
    <source>
        <dbReference type="Proteomes" id="UP000198508"/>
    </source>
</evidence>
<name>A0A1I0EC41_9FIRM</name>
<reference evidence="3" key="1">
    <citation type="submission" date="2016-10" db="EMBL/GenBank/DDBJ databases">
        <authorList>
            <person name="Varghese N."/>
            <person name="Submissions S."/>
        </authorList>
    </citation>
    <scope>NUCLEOTIDE SEQUENCE [LARGE SCALE GENOMIC DNA]</scope>
    <source>
        <strain evidence="3">NLAE-zl-G277</strain>
    </source>
</reference>
<gene>
    <name evidence="2" type="ORF">SAMN05216313_10624</name>
</gene>
<sequence>MDLIFWFMGGLCIAEGIDLFMGKDFMIFVGTNVDKSDYDVDKVYAVEKWLFLADALLSFAMASHILSEPLEWVCMAVFGLTLVAHVYVFKSKRFRKEPGSGKKKK</sequence>
<proteinExistence type="predicted"/>
<dbReference type="EMBL" id="FOIM01000006">
    <property type="protein sequence ID" value="SET42321.1"/>
    <property type="molecule type" value="Genomic_DNA"/>
</dbReference>
<dbReference type="RefSeq" id="WP_092362017.1">
    <property type="nucleotide sequence ID" value="NZ_CABJCG010000025.1"/>
</dbReference>
<keyword evidence="1" id="KW-1133">Transmembrane helix</keyword>
<keyword evidence="1" id="KW-0812">Transmembrane</keyword>
<accession>A0A1I0EC41</accession>
<keyword evidence="1" id="KW-0472">Membrane</keyword>
<dbReference type="GeneID" id="93280435"/>
<evidence type="ECO:0000313" key="2">
    <source>
        <dbReference type="EMBL" id="SET42321.1"/>
    </source>
</evidence>
<protein>
    <submittedName>
        <fullName evidence="2">Uncharacterized protein</fullName>
    </submittedName>
</protein>
<evidence type="ECO:0000256" key="1">
    <source>
        <dbReference type="SAM" id="Phobius"/>
    </source>
</evidence>
<feature type="transmembrane region" description="Helical" evidence="1">
    <location>
        <begin position="72"/>
        <end position="89"/>
    </location>
</feature>
<dbReference type="Proteomes" id="UP000198508">
    <property type="component" value="Unassembled WGS sequence"/>
</dbReference>
<organism evidence="2 3">
    <name type="scientific">Enterocloster lavalensis</name>
    <dbReference type="NCBI Taxonomy" id="460384"/>
    <lineage>
        <taxon>Bacteria</taxon>
        <taxon>Bacillati</taxon>
        <taxon>Bacillota</taxon>
        <taxon>Clostridia</taxon>
        <taxon>Lachnospirales</taxon>
        <taxon>Lachnospiraceae</taxon>
        <taxon>Enterocloster</taxon>
    </lineage>
</organism>